<dbReference type="OrthoDB" id="411211at2759"/>
<evidence type="ECO:0000313" key="2">
    <source>
        <dbReference type="EMBL" id="CAI5759181.1"/>
    </source>
</evidence>
<dbReference type="GO" id="GO:0043001">
    <property type="term" value="P:Golgi to plasma membrane protein transport"/>
    <property type="evidence" value="ECO:0007669"/>
    <property type="project" value="TreeGrafter"/>
</dbReference>
<name>A0A9W4XEA8_9ASCO</name>
<dbReference type="Pfam" id="PF03676">
    <property type="entry name" value="PHAF1"/>
    <property type="match status" value="1"/>
</dbReference>
<dbReference type="InterPro" id="IPR005373">
    <property type="entry name" value="PHAF1"/>
</dbReference>
<dbReference type="PANTHER" id="PTHR13465">
    <property type="entry name" value="UPF0183 PROTEIN"/>
    <property type="match status" value="1"/>
</dbReference>
<protein>
    <submittedName>
        <fullName evidence="2">Uncharacterized protein</fullName>
    </submittedName>
</protein>
<sequence>MIYDTIISPGLGIGNDIKLGSSLYNVVNNLDKFKYKIKILYSNKEYYDNPIIIQLLDLNIRLTFKNQCLDLIELLNLSNNQSRKLLRLNFNNQILNEIEGSNSEVTSCSSSTMSESSLTTSGSTFNTLISNSPAFQTIYNKVFGPTYPGILKNQFYILSYNGISFKFEILNTGLLECLKSIDDGQILSKLLNWDNPEDIICDSIAIFKGDSWKDYKQKPKPKDFNRLSIDLDKGIIKLSEEEIVIGSSTQQEILNLLGPPDELFNKTDSKFLIHNQLDTKSSFHNYFRLGIDILYDVKQSSYYDQNNLHSVVKKVILHNGGVAECLNFMKWNKCNWTIQVDKSTKITSEMYFNDLPTSFKTLTPVLLNRYESEFIDHDLDIIESPNINKRISDCKVKTWGQSKLYGFNRCILEVLNSNGCISSVTIY</sequence>
<keyword evidence="3" id="KW-1185">Reference proteome</keyword>
<dbReference type="AlphaFoldDB" id="A0A9W4XEA8"/>
<organism evidence="2 3">
    <name type="scientific">Candida verbasci</name>
    <dbReference type="NCBI Taxonomy" id="1227364"/>
    <lineage>
        <taxon>Eukaryota</taxon>
        <taxon>Fungi</taxon>
        <taxon>Dikarya</taxon>
        <taxon>Ascomycota</taxon>
        <taxon>Saccharomycotina</taxon>
        <taxon>Pichiomycetes</taxon>
        <taxon>Debaryomycetaceae</taxon>
        <taxon>Candida/Lodderomyces clade</taxon>
        <taxon>Candida</taxon>
    </lineage>
</organism>
<reference evidence="2" key="1">
    <citation type="submission" date="2022-12" db="EMBL/GenBank/DDBJ databases">
        <authorList>
            <person name="Brejova B."/>
        </authorList>
    </citation>
    <scope>NUCLEOTIDE SEQUENCE</scope>
</reference>
<proteinExistence type="inferred from homology"/>
<comment type="similarity">
    <text evidence="1">Belongs to the PHAF1 family.</text>
</comment>
<evidence type="ECO:0000256" key="1">
    <source>
        <dbReference type="ARBA" id="ARBA00024339"/>
    </source>
</evidence>
<gene>
    <name evidence="2" type="ORF">CANVERA_P3690</name>
</gene>
<dbReference type="EMBL" id="CANTUO010000004">
    <property type="protein sequence ID" value="CAI5759181.1"/>
    <property type="molecule type" value="Genomic_DNA"/>
</dbReference>
<dbReference type="GO" id="GO:0005802">
    <property type="term" value="C:trans-Golgi network"/>
    <property type="evidence" value="ECO:0007669"/>
    <property type="project" value="TreeGrafter"/>
</dbReference>
<evidence type="ECO:0000313" key="3">
    <source>
        <dbReference type="Proteomes" id="UP001152885"/>
    </source>
</evidence>
<accession>A0A9W4XEA8</accession>
<dbReference type="InterPro" id="IPR039156">
    <property type="entry name" value="PHAF1/BROMI"/>
</dbReference>
<comment type="caution">
    <text evidence="2">The sequence shown here is derived from an EMBL/GenBank/DDBJ whole genome shotgun (WGS) entry which is preliminary data.</text>
</comment>
<dbReference type="Proteomes" id="UP001152885">
    <property type="component" value="Unassembled WGS sequence"/>
</dbReference>
<dbReference type="PANTHER" id="PTHR13465:SF2">
    <property type="entry name" value="PHAGOSOME ASSEMBLY FACTOR 1"/>
    <property type="match status" value="1"/>
</dbReference>